<dbReference type="Pfam" id="PF12474">
    <property type="entry name" value="PKK"/>
    <property type="match status" value="2"/>
</dbReference>
<evidence type="ECO:0000259" key="9">
    <source>
        <dbReference type="PROSITE" id="PS50011"/>
    </source>
</evidence>
<feature type="compositionally biased region" description="Polar residues" evidence="8">
    <location>
        <begin position="589"/>
        <end position="600"/>
    </location>
</feature>
<evidence type="ECO:0000256" key="2">
    <source>
        <dbReference type="ARBA" id="ARBA00022553"/>
    </source>
</evidence>
<keyword evidence="3" id="KW-0808">Transferase</keyword>
<dbReference type="GO" id="GO:0004674">
    <property type="term" value="F:protein serine/threonine kinase activity"/>
    <property type="evidence" value="ECO:0007669"/>
    <property type="project" value="UniProtKB-KW"/>
</dbReference>
<feature type="compositionally biased region" description="Polar residues" evidence="8">
    <location>
        <begin position="363"/>
        <end position="373"/>
    </location>
</feature>
<evidence type="ECO:0000256" key="6">
    <source>
        <dbReference type="ARBA" id="ARBA00022840"/>
    </source>
</evidence>
<dbReference type="Gene3D" id="1.10.510.10">
    <property type="entry name" value="Transferase(Phosphotransferase) domain 1"/>
    <property type="match status" value="1"/>
</dbReference>
<dbReference type="GO" id="GO:0005524">
    <property type="term" value="F:ATP binding"/>
    <property type="evidence" value="ECO:0007669"/>
    <property type="project" value="UniProtKB-UniRule"/>
</dbReference>
<comment type="caution">
    <text evidence="10">The sequence shown here is derived from an EMBL/GenBank/DDBJ whole genome shotgun (WGS) entry which is preliminary data.</text>
</comment>
<feature type="region of interest" description="Disordered" evidence="8">
    <location>
        <begin position="753"/>
        <end position="882"/>
    </location>
</feature>
<dbReference type="PROSITE" id="PS00107">
    <property type="entry name" value="PROTEIN_KINASE_ATP"/>
    <property type="match status" value="1"/>
</dbReference>
<dbReference type="InterPro" id="IPR017441">
    <property type="entry name" value="Protein_kinase_ATP_BS"/>
</dbReference>
<feature type="compositionally biased region" description="Basic and acidic residues" evidence="8">
    <location>
        <begin position="837"/>
        <end position="848"/>
    </location>
</feature>
<keyword evidence="11" id="KW-1185">Reference proteome</keyword>
<feature type="compositionally biased region" description="Basic and acidic residues" evidence="8">
    <location>
        <begin position="408"/>
        <end position="466"/>
    </location>
</feature>
<feature type="region of interest" description="Disordered" evidence="8">
    <location>
        <begin position="960"/>
        <end position="985"/>
    </location>
</feature>
<dbReference type="PANTHER" id="PTHR46538">
    <property type="entry name" value="PROTEIN KINASE DOMAIN-CONTAINING PROTEIN"/>
    <property type="match status" value="1"/>
</dbReference>
<evidence type="ECO:0000313" key="11">
    <source>
        <dbReference type="Proteomes" id="UP000828390"/>
    </source>
</evidence>
<keyword evidence="5" id="KW-0418">Kinase</keyword>
<feature type="region of interest" description="Disordered" evidence="8">
    <location>
        <begin position="1175"/>
        <end position="1210"/>
    </location>
</feature>
<dbReference type="Gene3D" id="3.30.200.20">
    <property type="entry name" value="Phosphorylase Kinase, domain 1"/>
    <property type="match status" value="1"/>
</dbReference>
<sequence length="1267" mass="145229">MSFLTSFKKLLGLGVVAKKRGISDRNIITDKDPNHVWELVGELGDGAFGKVYKAQHRDNKTLAALKLVEIKAEDDLEDFMVEIDILTKCKHKNVVGLHETYYYGGKLWMFIEFCGGGAVDSIMVDLEKPLNEKQIRYVCREMCEGLAFIHSQHVIHRDLKAGNVLLTMDGSVKLADFGVSALNDRTLQKRDSFIGTPYWMAPEVILCETLKDTPYTHKADIWSLGITLIEMAQIEPPNHEMHPMRVLIKIQKAEPPSLDDKRKWSKNFFDFLRLCLVKDPEQRPSAPDLLQHPFVNGVDRKALLDLISESKAEVVETVEDLPEEEDLKIYKSQLTEDSVVSVSDLDKLSQTSLDSEKRDSSTPEKTTVEPSVQEQRRRSSTPDIDNDSPRTKAAKKAAPAPPSSREGTPLEKEKSPGKEKTPDKEKTAEKEKSPVKEESPEKEKSIEKAKTINDSEVVEKEKEKQAVDMTVGEGGAVIKTVTTAPKSTTDETETQGAIPPPPGFLEEDKISDEGIGQSSDEKSDASSQIDSPSKVTEVQIDITPVAGDIIDDIIDEVIKSTTTEPSVAGVVLDTIDSMINDQDGDIDTGSAQSANDSNEIVYSKDSPDDIGDVARETKEKEPVPKRESSVSELISNMEKLKEEKEKEEVKRRSGSPRSNSTSPRNSSHGLKDGSVSLADRKQLSVDEEEPEPPKVSVTSIVKQPKSEERIMEIQSFKVKIDEDDVAMSSSNIDDIITINGKPVPVANTVVLNGHVTQISDMPKKDDMDRSRKRRSESPRTESSRGSSQARDFVPQTDLDTFETKQIANNIEPSDISNPDDDSSDQRSDTGSINTMDSLDREEPKESPRQRPKPGHMKPRNERSNKSQYRTMTKTRTYMVDGEVVTSRTQRVVLAGEENKSRMEHISRKADLRELKLLQKNENKQYQDLIYKTQMAREMQDKKFEADMQSLVKNYDQDMETLTKQQKQQVEKAEASQAGDLKQSAKRIKMDQERDYKTFKDKQKEDRKLMQREFDMLAKTEKKEEVRKRKEHKEIQLMEEDREFQASQQERMDKQMKQLTEAHKQKIAMLESQFLQQKQQLLRAREAAIWEMEKQQLHEKHQLAKSQLKDMFFLKRHQMLTRHQKEVEQMKRSNLSKEEETQQRHLLEKKRLPKILKQESKTRCLMFKQSLRLSIAGNPDDERSKLKQFEDNEKKRMKSEQQRQENKHKKQWEELVYRNESSLRELEQLQAEKRKMLMEHETQKIKELDEQYGNEFREWKAMLVPRKQ</sequence>
<keyword evidence="6 7" id="KW-0067">ATP-binding</keyword>
<dbReference type="Pfam" id="PF00069">
    <property type="entry name" value="Pkinase"/>
    <property type="match status" value="1"/>
</dbReference>
<proteinExistence type="predicted"/>
<keyword evidence="2" id="KW-0597">Phosphoprotein</keyword>
<name>A0A9D4BTK8_DREPO</name>
<protein>
    <recommendedName>
        <fullName evidence="9">Protein kinase domain-containing protein</fullName>
    </recommendedName>
</protein>
<keyword evidence="1" id="KW-0723">Serine/threonine-protein kinase</keyword>
<dbReference type="PANTHER" id="PTHR46538:SF3">
    <property type="entry name" value="PROTEIN KINASE DOMAIN-CONTAINING PROTEIN"/>
    <property type="match status" value="1"/>
</dbReference>
<evidence type="ECO:0000256" key="1">
    <source>
        <dbReference type="ARBA" id="ARBA00022527"/>
    </source>
</evidence>
<feature type="compositionally biased region" description="Basic and acidic residues" evidence="8">
    <location>
        <begin position="1179"/>
        <end position="1210"/>
    </location>
</feature>
<dbReference type="SMART" id="SM00220">
    <property type="entry name" value="S_TKc"/>
    <property type="match status" value="1"/>
</dbReference>
<feature type="compositionally biased region" description="Polar residues" evidence="8">
    <location>
        <begin position="865"/>
        <end position="875"/>
    </location>
</feature>
<dbReference type="SUPFAM" id="SSF56112">
    <property type="entry name" value="Protein kinase-like (PK-like)"/>
    <property type="match status" value="1"/>
</dbReference>
<reference evidence="10" key="2">
    <citation type="submission" date="2020-11" db="EMBL/GenBank/DDBJ databases">
        <authorList>
            <person name="McCartney M.A."/>
            <person name="Auch B."/>
            <person name="Kono T."/>
            <person name="Mallez S."/>
            <person name="Becker A."/>
            <person name="Gohl D.M."/>
            <person name="Silverstein K.A.T."/>
            <person name="Koren S."/>
            <person name="Bechman K.B."/>
            <person name="Herman A."/>
            <person name="Abrahante J.E."/>
            <person name="Garbe J."/>
        </authorList>
    </citation>
    <scope>NUCLEOTIDE SEQUENCE</scope>
    <source>
        <strain evidence="10">Duluth1</strain>
        <tissue evidence="10">Whole animal</tissue>
    </source>
</reference>
<evidence type="ECO:0000256" key="5">
    <source>
        <dbReference type="ARBA" id="ARBA00022777"/>
    </source>
</evidence>
<accession>A0A9D4BTK8</accession>
<dbReference type="InterPro" id="IPR008271">
    <property type="entry name" value="Ser/Thr_kinase_AS"/>
</dbReference>
<dbReference type="InterPro" id="IPR011009">
    <property type="entry name" value="Kinase-like_dom_sf"/>
</dbReference>
<feature type="domain" description="Protein kinase" evidence="9">
    <location>
        <begin position="37"/>
        <end position="295"/>
    </location>
</feature>
<feature type="compositionally biased region" description="Polar residues" evidence="8">
    <location>
        <begin position="525"/>
        <end position="536"/>
    </location>
</feature>
<evidence type="ECO:0000256" key="3">
    <source>
        <dbReference type="ARBA" id="ARBA00022679"/>
    </source>
</evidence>
<keyword evidence="4 7" id="KW-0547">Nucleotide-binding</keyword>
<dbReference type="AlphaFoldDB" id="A0A9D4BTK8"/>
<feature type="non-terminal residue" evidence="10">
    <location>
        <position position="1"/>
    </location>
</feature>
<evidence type="ECO:0000313" key="10">
    <source>
        <dbReference type="EMBL" id="KAH3708032.1"/>
    </source>
</evidence>
<feature type="compositionally biased region" description="Basic and acidic residues" evidence="8">
    <location>
        <begin position="638"/>
        <end position="651"/>
    </location>
</feature>
<evidence type="ECO:0000256" key="4">
    <source>
        <dbReference type="ARBA" id="ARBA00022741"/>
    </source>
</evidence>
<dbReference type="InterPro" id="IPR022165">
    <property type="entry name" value="PKK"/>
</dbReference>
<feature type="region of interest" description="Disordered" evidence="8">
    <location>
        <begin position="579"/>
        <end position="705"/>
    </location>
</feature>
<dbReference type="PROSITE" id="PS50011">
    <property type="entry name" value="PROTEIN_KINASE_DOM"/>
    <property type="match status" value="1"/>
</dbReference>
<evidence type="ECO:0000256" key="7">
    <source>
        <dbReference type="PROSITE-ProRule" id="PRU10141"/>
    </source>
</evidence>
<feature type="compositionally biased region" description="Low complexity" evidence="8">
    <location>
        <begin position="655"/>
        <end position="667"/>
    </location>
</feature>
<dbReference type="EMBL" id="JAIWYP010000014">
    <property type="protein sequence ID" value="KAH3708032.1"/>
    <property type="molecule type" value="Genomic_DNA"/>
</dbReference>
<dbReference type="InterPro" id="IPR000719">
    <property type="entry name" value="Prot_kinase_dom"/>
</dbReference>
<feature type="binding site" evidence="7">
    <location>
        <position position="66"/>
    </location>
    <ligand>
        <name>ATP</name>
        <dbReference type="ChEBI" id="CHEBI:30616"/>
    </ligand>
</feature>
<reference evidence="10" key="1">
    <citation type="journal article" date="2019" name="bioRxiv">
        <title>The Genome of the Zebra Mussel, Dreissena polymorpha: A Resource for Invasive Species Research.</title>
        <authorList>
            <person name="McCartney M.A."/>
            <person name="Auch B."/>
            <person name="Kono T."/>
            <person name="Mallez S."/>
            <person name="Zhang Y."/>
            <person name="Obille A."/>
            <person name="Becker A."/>
            <person name="Abrahante J.E."/>
            <person name="Garbe J."/>
            <person name="Badalamenti J.P."/>
            <person name="Herman A."/>
            <person name="Mangelson H."/>
            <person name="Liachko I."/>
            <person name="Sullivan S."/>
            <person name="Sone E.D."/>
            <person name="Koren S."/>
            <person name="Silverstein K.A.T."/>
            <person name="Beckman K.B."/>
            <person name="Gohl D.M."/>
        </authorList>
    </citation>
    <scope>NUCLEOTIDE SEQUENCE</scope>
    <source>
        <strain evidence="10">Duluth1</strain>
        <tissue evidence="10">Whole animal</tissue>
    </source>
</reference>
<organism evidence="10 11">
    <name type="scientific">Dreissena polymorpha</name>
    <name type="common">Zebra mussel</name>
    <name type="synonym">Mytilus polymorpha</name>
    <dbReference type="NCBI Taxonomy" id="45954"/>
    <lineage>
        <taxon>Eukaryota</taxon>
        <taxon>Metazoa</taxon>
        <taxon>Spiralia</taxon>
        <taxon>Lophotrochozoa</taxon>
        <taxon>Mollusca</taxon>
        <taxon>Bivalvia</taxon>
        <taxon>Autobranchia</taxon>
        <taxon>Heteroconchia</taxon>
        <taxon>Euheterodonta</taxon>
        <taxon>Imparidentia</taxon>
        <taxon>Neoheterodontei</taxon>
        <taxon>Myida</taxon>
        <taxon>Dreissenoidea</taxon>
        <taxon>Dreissenidae</taxon>
        <taxon>Dreissena</taxon>
    </lineage>
</organism>
<gene>
    <name evidence="10" type="ORF">DPMN_067471</name>
</gene>
<dbReference type="FunFam" id="1.10.510.10:FF:001298">
    <property type="entry name" value="STE20-like kinase"/>
    <property type="match status" value="1"/>
</dbReference>
<feature type="compositionally biased region" description="Basic and acidic residues" evidence="8">
    <location>
        <begin position="761"/>
        <end position="782"/>
    </location>
</feature>
<dbReference type="InterPro" id="IPR051585">
    <property type="entry name" value="STE20_Ser/Thr_Kinases"/>
</dbReference>
<dbReference type="Proteomes" id="UP000828390">
    <property type="component" value="Unassembled WGS sequence"/>
</dbReference>
<evidence type="ECO:0000256" key="8">
    <source>
        <dbReference type="SAM" id="MobiDB-lite"/>
    </source>
</evidence>
<feature type="region of interest" description="Disordered" evidence="8">
    <location>
        <begin position="349"/>
        <end position="537"/>
    </location>
</feature>
<feature type="compositionally biased region" description="Basic and acidic residues" evidence="8">
    <location>
        <begin position="612"/>
        <end position="629"/>
    </location>
</feature>
<dbReference type="PROSITE" id="PS00108">
    <property type="entry name" value="PROTEIN_KINASE_ST"/>
    <property type="match status" value="1"/>
</dbReference>